<dbReference type="RefSeq" id="YP_004323392.1">
    <property type="nucleotide sequence ID" value="NC_015284.1"/>
</dbReference>
<organism evidence="2 3">
    <name type="scientific">Prochlorococcus phage P-HM2</name>
    <dbReference type="NCBI Taxonomy" id="445696"/>
    <lineage>
        <taxon>Viruses</taxon>
        <taxon>Duplodnaviria</taxon>
        <taxon>Heunggongvirae</taxon>
        <taxon>Uroviricota</taxon>
        <taxon>Caudoviricetes</taxon>
        <taxon>Eurybiavirus</taxon>
        <taxon>Eurybiavirus PHM2</taxon>
    </lineage>
</organism>
<proteinExistence type="predicted"/>
<evidence type="ECO:0000256" key="1">
    <source>
        <dbReference type="SAM" id="MobiDB-lite"/>
    </source>
</evidence>
<gene>
    <name evidence="2" type="ORF">PHM2_023</name>
</gene>
<feature type="region of interest" description="Disordered" evidence="1">
    <location>
        <begin position="403"/>
        <end position="428"/>
    </location>
</feature>
<dbReference type="Proteomes" id="UP000006538">
    <property type="component" value="Segment"/>
</dbReference>
<dbReference type="GeneID" id="10327894"/>
<keyword evidence="3" id="KW-1185">Reference proteome</keyword>
<evidence type="ECO:0000313" key="2">
    <source>
        <dbReference type="EMBL" id="ADO99801.1"/>
    </source>
</evidence>
<dbReference type="OrthoDB" id="31190at10239"/>
<reference evidence="2 3" key="1">
    <citation type="journal article" date="2010" name="Environ. Microbiol.">
        <title>Genomic analysis of oceanic cyanobacterial myoviruses compared with T4-like myoviruses from diverse hosts and environments.</title>
        <authorList>
            <person name="Sullivan M.B."/>
            <person name="Huang K.H."/>
            <person name="Ignacio-Espinoza J.C."/>
            <person name="Berlin A.M."/>
            <person name="Kelly L."/>
            <person name="Weigele P.R."/>
            <person name="DeFrancesco A.S."/>
            <person name="Kern S.E."/>
            <person name="Thompson L.R."/>
            <person name="Young S."/>
            <person name="Yandava C."/>
            <person name="Fu R."/>
            <person name="Krastins B."/>
            <person name="Chase M."/>
            <person name="Sarracino D."/>
            <person name="Osburne M.S."/>
            <person name="Henn M.R."/>
            <person name="Chisholm S.W."/>
        </authorList>
    </citation>
    <scope>NUCLEOTIDE SEQUENCE [LARGE SCALE GENOMIC DNA]</scope>
    <source>
        <strain evidence="2">M4-259</strain>
    </source>
</reference>
<accession>E3SSM3</accession>
<feature type="compositionally biased region" description="Polar residues" evidence="1">
    <location>
        <begin position="246"/>
        <end position="257"/>
    </location>
</feature>
<name>E3SSM3_9CAUD</name>
<dbReference type="EMBL" id="GU075905">
    <property type="protein sequence ID" value="ADO99801.1"/>
    <property type="molecule type" value="Genomic_DNA"/>
</dbReference>
<sequence length="444" mass="46365">MKALPPAMSKQGVGLSKFIANPSALTKAMDLPASKQTIDVSATDVTPKPVVAPKALPAANLVPDPVAAYGKDAEGNTIYDKKERIRQFKENRDKARGFVSPPKEAGEIPKVDKLEDAGIGEKDVKEKVKKDLEDNLEIDPKMKKAFMDALALPAKSAAVAMTDLLEKIPAPSKEASKILNRNISKISNSFKLGAASAEVANDEEDNDKKDDKKGGSVIGGLLAKAINFVRGKMGGGDSGGGGDQPQLPSAPQQNLLPSASGDPTFGRRAPYTGTADGIGMGDGSGRAMQPIKKTRSMASKLFGLTPMGMAFNAGKGLLKGAKGLAGKMGKDGLGGIAKKAFAMTPMGMGLKLGMKAFGGIKNIFAPKTEQTTNLTELTDKTIQENRESADAKTQKQIDVAAGTGAAIAAGAPSPPPMQQEGGELAQPKIKKSGYLDLYNRTSQF</sequence>
<evidence type="ECO:0000313" key="3">
    <source>
        <dbReference type="Proteomes" id="UP000006538"/>
    </source>
</evidence>
<protein>
    <submittedName>
        <fullName evidence="2">Uncharacterized protein</fullName>
    </submittedName>
</protein>
<feature type="compositionally biased region" description="Gly residues" evidence="1">
    <location>
        <begin position="233"/>
        <end position="243"/>
    </location>
</feature>
<dbReference type="KEGG" id="vg:10327894"/>
<feature type="region of interest" description="Disordered" evidence="1">
    <location>
        <begin position="233"/>
        <end position="285"/>
    </location>
</feature>